<dbReference type="InterPro" id="IPR043519">
    <property type="entry name" value="NT_sf"/>
</dbReference>
<dbReference type="InterPro" id="IPR002934">
    <property type="entry name" value="Polymerase_NTP_transf_dom"/>
</dbReference>
<dbReference type="PANTHER" id="PTHR43449:SF3">
    <property type="entry name" value="POLYMERASE NUCLEOTIDYL TRANSFERASE DOMAIN-CONTAINING PROTEIN"/>
    <property type="match status" value="1"/>
</dbReference>
<keyword evidence="2" id="KW-0808">Transferase</keyword>
<evidence type="ECO:0000313" key="2">
    <source>
        <dbReference type="EMBL" id="SNB61038.1"/>
    </source>
</evidence>
<dbReference type="Proteomes" id="UP000197025">
    <property type="component" value="Unassembled WGS sequence"/>
</dbReference>
<accession>A0A212QNS3</accession>
<dbReference type="Pfam" id="PF01909">
    <property type="entry name" value="NTP_transf_2"/>
    <property type="match status" value="1"/>
</dbReference>
<proteinExistence type="predicted"/>
<gene>
    <name evidence="2" type="ORF">SAMN02746019_00026580</name>
</gene>
<dbReference type="SUPFAM" id="SSF81301">
    <property type="entry name" value="Nucleotidyltransferase"/>
    <property type="match status" value="1"/>
</dbReference>
<protein>
    <submittedName>
        <fullName evidence="2">Nucleotidyltransferase domain-containing protein</fullName>
    </submittedName>
</protein>
<dbReference type="AlphaFoldDB" id="A0A212QNS3"/>
<evidence type="ECO:0000259" key="1">
    <source>
        <dbReference type="Pfam" id="PF01909"/>
    </source>
</evidence>
<dbReference type="Gene3D" id="3.30.460.10">
    <property type="entry name" value="Beta Polymerase, domain 2"/>
    <property type="match status" value="1"/>
</dbReference>
<evidence type="ECO:0000313" key="3">
    <source>
        <dbReference type="Proteomes" id="UP000197025"/>
    </source>
</evidence>
<keyword evidence="3" id="KW-1185">Reference proteome</keyword>
<dbReference type="InParanoid" id="A0A212QNS3"/>
<reference evidence="3" key="1">
    <citation type="submission" date="2017-06" db="EMBL/GenBank/DDBJ databases">
        <authorList>
            <person name="Varghese N."/>
            <person name="Submissions S."/>
        </authorList>
    </citation>
    <scope>NUCLEOTIDE SEQUENCE [LARGE SCALE GENOMIC DNA]</scope>
    <source>
        <strain evidence="3">JAD2</strain>
    </source>
</reference>
<organism evidence="2 3">
    <name type="scientific">Thermoflexus hugenholtzii JAD2</name>
    <dbReference type="NCBI Taxonomy" id="877466"/>
    <lineage>
        <taxon>Bacteria</taxon>
        <taxon>Bacillati</taxon>
        <taxon>Chloroflexota</taxon>
        <taxon>Thermoflexia</taxon>
        <taxon>Thermoflexales</taxon>
        <taxon>Thermoflexaceae</taxon>
        <taxon>Thermoflexus</taxon>
    </lineage>
</organism>
<dbReference type="OrthoDB" id="165051at2"/>
<dbReference type="GO" id="GO:0016779">
    <property type="term" value="F:nucleotidyltransferase activity"/>
    <property type="evidence" value="ECO:0007669"/>
    <property type="project" value="InterPro"/>
</dbReference>
<dbReference type="CDD" id="cd05403">
    <property type="entry name" value="NT_KNTase_like"/>
    <property type="match status" value="1"/>
</dbReference>
<name>A0A212QNS3_9CHLR</name>
<dbReference type="RefSeq" id="WP_088570464.1">
    <property type="nucleotide sequence ID" value="NZ_FYEK01000012.1"/>
</dbReference>
<dbReference type="PANTHER" id="PTHR43449">
    <property type="entry name" value="NUCLEOTIDYLTRANSFERASE"/>
    <property type="match status" value="1"/>
</dbReference>
<sequence length="104" mass="11707">MSEDIVQTMVQRIVERFRPVRIILFGSRARGEAGPWSDVDLLVVLPEVTHKRQAMVEILRALSDLPVAKDVIVTTPEEILQRGNLVGSVLRSALRDGKVLYERS</sequence>
<feature type="domain" description="Polymerase nucleotidyl transferase" evidence="1">
    <location>
        <begin position="10"/>
        <end position="83"/>
    </location>
</feature>
<dbReference type="EMBL" id="FYEK01000012">
    <property type="protein sequence ID" value="SNB61038.1"/>
    <property type="molecule type" value="Genomic_DNA"/>
</dbReference>